<accession>A0A917ZI85</accession>
<proteinExistence type="predicted"/>
<name>A0A917ZI85_9GAMM</name>
<dbReference type="EMBL" id="BMLT01000006">
    <property type="protein sequence ID" value="GGO83590.1"/>
    <property type="molecule type" value="Genomic_DNA"/>
</dbReference>
<evidence type="ECO:0000313" key="2">
    <source>
        <dbReference type="Proteomes" id="UP000599578"/>
    </source>
</evidence>
<organism evidence="1 2">
    <name type="scientific">Marinobacterium nitratireducens</name>
    <dbReference type="NCBI Taxonomy" id="518897"/>
    <lineage>
        <taxon>Bacteria</taxon>
        <taxon>Pseudomonadati</taxon>
        <taxon>Pseudomonadota</taxon>
        <taxon>Gammaproteobacteria</taxon>
        <taxon>Oceanospirillales</taxon>
        <taxon>Oceanospirillaceae</taxon>
        <taxon>Marinobacterium</taxon>
    </lineage>
</organism>
<gene>
    <name evidence="1" type="ORF">GCM10011348_27730</name>
</gene>
<protein>
    <submittedName>
        <fullName evidence="1">Uncharacterized protein</fullName>
    </submittedName>
</protein>
<comment type="caution">
    <text evidence="1">The sequence shown here is derived from an EMBL/GenBank/DDBJ whole genome shotgun (WGS) entry which is preliminary data.</text>
</comment>
<dbReference type="Proteomes" id="UP000599578">
    <property type="component" value="Unassembled WGS sequence"/>
</dbReference>
<sequence>MDSPDYSEFRFVKRHRTECHKCGWHSWEVVKQKNRGGTWQYRYMCQGCEYLVPKYVKKRDVELAGLDVDSMPIVGDRHKCEVCGHDGAQNHHWAPWTFFGEEAEKWPQPYLCQSCHTRWHQIVTPHINNKA</sequence>
<keyword evidence="2" id="KW-1185">Reference proteome</keyword>
<evidence type="ECO:0000313" key="1">
    <source>
        <dbReference type="EMBL" id="GGO83590.1"/>
    </source>
</evidence>
<dbReference type="AlphaFoldDB" id="A0A917ZI85"/>
<reference evidence="1 2" key="1">
    <citation type="journal article" date="2014" name="Int. J. Syst. Evol. Microbiol.">
        <title>Complete genome sequence of Corynebacterium casei LMG S-19264T (=DSM 44701T), isolated from a smear-ripened cheese.</title>
        <authorList>
            <consortium name="US DOE Joint Genome Institute (JGI-PGF)"/>
            <person name="Walter F."/>
            <person name="Albersmeier A."/>
            <person name="Kalinowski J."/>
            <person name="Ruckert C."/>
        </authorList>
    </citation>
    <scope>NUCLEOTIDE SEQUENCE [LARGE SCALE GENOMIC DNA]</scope>
    <source>
        <strain evidence="1 2">CGMCC 1.7286</strain>
    </source>
</reference>